<proteinExistence type="predicted"/>
<evidence type="ECO:0000256" key="1">
    <source>
        <dbReference type="SAM" id="Coils"/>
    </source>
</evidence>
<keyword evidence="1" id="KW-0175">Coiled coil</keyword>
<dbReference type="STRING" id="1077348.A0A2G8S5I0"/>
<evidence type="ECO:0000313" key="3">
    <source>
        <dbReference type="EMBL" id="PIL29021.1"/>
    </source>
</evidence>
<dbReference type="OrthoDB" id="5406275at2759"/>
<dbReference type="EMBL" id="AYKW01000023">
    <property type="protein sequence ID" value="PIL29021.1"/>
    <property type="molecule type" value="Genomic_DNA"/>
</dbReference>
<comment type="caution">
    <text evidence="3">The sequence shown here is derived from an EMBL/GenBank/DDBJ whole genome shotgun (WGS) entry which is preliminary data.</text>
</comment>
<feature type="region of interest" description="Disordered" evidence="2">
    <location>
        <begin position="269"/>
        <end position="294"/>
    </location>
</feature>
<feature type="coiled-coil region" evidence="1">
    <location>
        <begin position="190"/>
        <end position="220"/>
    </location>
</feature>
<dbReference type="PANTHER" id="PTHR33488">
    <property type="entry name" value="ZGC:162509"/>
    <property type="match status" value="1"/>
</dbReference>
<dbReference type="AlphaFoldDB" id="A0A2G8S5I0"/>
<evidence type="ECO:0000313" key="4">
    <source>
        <dbReference type="Proteomes" id="UP000230002"/>
    </source>
</evidence>
<gene>
    <name evidence="3" type="ORF">GSI_09069</name>
</gene>
<organism evidence="3 4">
    <name type="scientific">Ganoderma sinense ZZ0214-1</name>
    <dbReference type="NCBI Taxonomy" id="1077348"/>
    <lineage>
        <taxon>Eukaryota</taxon>
        <taxon>Fungi</taxon>
        <taxon>Dikarya</taxon>
        <taxon>Basidiomycota</taxon>
        <taxon>Agaricomycotina</taxon>
        <taxon>Agaricomycetes</taxon>
        <taxon>Polyporales</taxon>
        <taxon>Polyporaceae</taxon>
        <taxon>Ganoderma</taxon>
    </lineage>
</organism>
<reference evidence="3 4" key="1">
    <citation type="journal article" date="2015" name="Sci. Rep.">
        <title>Chromosome-level genome map provides insights into diverse defense mechanisms in the medicinal fungus Ganoderma sinense.</title>
        <authorList>
            <person name="Zhu Y."/>
            <person name="Xu J."/>
            <person name="Sun C."/>
            <person name="Zhou S."/>
            <person name="Xu H."/>
            <person name="Nelson D.R."/>
            <person name="Qian J."/>
            <person name="Song J."/>
            <person name="Luo H."/>
            <person name="Xiang L."/>
            <person name="Li Y."/>
            <person name="Xu Z."/>
            <person name="Ji A."/>
            <person name="Wang L."/>
            <person name="Lu S."/>
            <person name="Hayward A."/>
            <person name="Sun W."/>
            <person name="Li X."/>
            <person name="Schwartz D.C."/>
            <person name="Wang Y."/>
            <person name="Chen S."/>
        </authorList>
    </citation>
    <scope>NUCLEOTIDE SEQUENCE [LARGE SCALE GENOMIC DNA]</scope>
    <source>
        <strain evidence="3 4">ZZ0214-1</strain>
    </source>
</reference>
<keyword evidence="4" id="KW-1185">Reference proteome</keyword>
<sequence>MSLVQEFNNRIAETHSGRTEVQDFVLKTSYAFPSADVLLPAPMAVSVLGQLTLVATTTDFKLVRPTDGFKHIRYPDSFRATITQLVNSGALALNRSFVNFDEINKRCAAIRPGVNNIVQLLVGHPDNTPRQNEQAIERYLPGQIQSLSRTVQACLEKTKETDRVFNQLLELTMEIHEACTATQGHTEGRLREANLRKAFLAKEQEAVEEMKRVGEEATKNAHEDYNNAQKLFHQAADSMPSAGQIARLNLLDMFQGFASAVTFGAIRRPGAPSGSTAPSQPSAPPRAVAHDPGHQKASMLRELAESLHILLTSGTNGAPNWNAVKAADGTGCTDIRVRFEEVLASINRSDPQRGRTTVKAAGLAQRGIEYSKQLEDVVPPGDEMQLARLTGSVSAWRDSVLAFASEADLKVASSPITSGVQAFIPAPNTSGGSSAELAVRSAQYNLAMTSAQLNASRENSRLASEKLMQVTGQLGEIMAQICKVDLQKQNWEEIMAILLKAIDFLCELKRYLNNLVHFFNSVHNLVCISMQEAADEFIKMVKDATMIEDRPAYGRRAPQIGGITLDAWARQVEPPSSYDGYRDDDFSPSTLQAIYNHALSVAKISRVVENISDASTLCFEQREQRLMLIYRCRCVNMLLGMGKLVGSNDQNAIVAASVEIQDWAQAASDRIVQLVTERAHANERDIERRMIELEKSLGGLLPRSSRIEEIVRAAEKEEVSETKQALRAAVQENPVYQRMNPFL</sequence>
<evidence type="ECO:0000256" key="2">
    <source>
        <dbReference type="SAM" id="MobiDB-lite"/>
    </source>
</evidence>
<name>A0A2G8S5I0_9APHY</name>
<dbReference type="PANTHER" id="PTHR33488:SF2">
    <property type="entry name" value="EARLY ENDOSOME ANTIGEN 1-LIKE"/>
    <property type="match status" value="1"/>
</dbReference>
<dbReference type="Proteomes" id="UP000230002">
    <property type="component" value="Unassembled WGS sequence"/>
</dbReference>
<accession>A0A2G8S5I0</accession>
<protein>
    <submittedName>
        <fullName evidence="3">Uncharacterized protein</fullName>
    </submittedName>
</protein>